<organism evidence="1 2">
    <name type="scientific">Hymenobacter glaciei</name>
    <dbReference type="NCBI Taxonomy" id="877209"/>
    <lineage>
        <taxon>Bacteria</taxon>
        <taxon>Pseudomonadati</taxon>
        <taxon>Bacteroidota</taxon>
        <taxon>Cytophagia</taxon>
        <taxon>Cytophagales</taxon>
        <taxon>Hymenobacteraceae</taxon>
        <taxon>Hymenobacter</taxon>
    </lineage>
</organism>
<keyword evidence="2" id="KW-1185">Reference proteome</keyword>
<name>A0ABP7UMK6_9BACT</name>
<comment type="caution">
    <text evidence="1">The sequence shown here is derived from an EMBL/GenBank/DDBJ whole genome shotgun (WGS) entry which is preliminary data.</text>
</comment>
<sequence length="135" mass="15421">MGTDAEAQKLIGSKKSKYMTTPDFVVLPYYTSDWDIIGFEKDVRPAALNQDELNKLELLLTHAAQINKLKVYKHQYVCVTDQRGNKLVWANCFCHEFDGWRTDIQVVMDGGDCFYSLIINLTTGEYDNLMLNGEA</sequence>
<dbReference type="Proteomes" id="UP001501469">
    <property type="component" value="Unassembled WGS sequence"/>
</dbReference>
<evidence type="ECO:0000313" key="1">
    <source>
        <dbReference type="EMBL" id="GAA4047610.1"/>
    </source>
</evidence>
<gene>
    <name evidence="1" type="ORF">GCM10022409_37370</name>
</gene>
<reference evidence="2" key="1">
    <citation type="journal article" date="2019" name="Int. J. Syst. Evol. Microbiol.">
        <title>The Global Catalogue of Microorganisms (GCM) 10K type strain sequencing project: providing services to taxonomists for standard genome sequencing and annotation.</title>
        <authorList>
            <consortium name="The Broad Institute Genomics Platform"/>
            <consortium name="The Broad Institute Genome Sequencing Center for Infectious Disease"/>
            <person name="Wu L."/>
            <person name="Ma J."/>
        </authorList>
    </citation>
    <scope>NUCLEOTIDE SEQUENCE [LARGE SCALE GENOMIC DNA]</scope>
    <source>
        <strain evidence="2">JCM 17225</strain>
    </source>
</reference>
<protein>
    <submittedName>
        <fullName evidence="1">Uncharacterized protein</fullName>
    </submittedName>
</protein>
<accession>A0ABP7UMK6</accession>
<proteinExistence type="predicted"/>
<evidence type="ECO:0000313" key="2">
    <source>
        <dbReference type="Proteomes" id="UP001501469"/>
    </source>
</evidence>
<dbReference type="EMBL" id="BAABDK010000029">
    <property type="protein sequence ID" value="GAA4047610.1"/>
    <property type="molecule type" value="Genomic_DNA"/>
</dbReference>